<keyword evidence="2" id="KW-1185">Reference proteome</keyword>
<name>A0A1H3GSL6_9PSEU</name>
<proteinExistence type="predicted"/>
<evidence type="ECO:0000313" key="2">
    <source>
        <dbReference type="Proteomes" id="UP000199515"/>
    </source>
</evidence>
<dbReference type="EMBL" id="FNON01000004">
    <property type="protein sequence ID" value="SDY06040.1"/>
    <property type="molecule type" value="Genomic_DNA"/>
</dbReference>
<accession>A0A1H3GSL6</accession>
<reference evidence="1 2" key="1">
    <citation type="submission" date="2016-10" db="EMBL/GenBank/DDBJ databases">
        <authorList>
            <person name="de Groot N.N."/>
        </authorList>
    </citation>
    <scope>NUCLEOTIDE SEQUENCE [LARGE SCALE GENOMIC DNA]</scope>
    <source>
        <strain evidence="1 2">CPCC 202699</strain>
    </source>
</reference>
<dbReference type="AlphaFoldDB" id="A0A1H3GSL6"/>
<protein>
    <submittedName>
        <fullName evidence="1">Uncharacterized protein</fullName>
    </submittedName>
</protein>
<gene>
    <name evidence="1" type="ORF">SAMN05421504_104379</name>
</gene>
<dbReference type="Proteomes" id="UP000199515">
    <property type="component" value="Unassembled WGS sequence"/>
</dbReference>
<dbReference type="RefSeq" id="WP_091291215.1">
    <property type="nucleotide sequence ID" value="NZ_FNON01000004.1"/>
</dbReference>
<dbReference type="OrthoDB" id="4530918at2"/>
<sequence length="182" mass="20088">MDELLNVALNEATVLGLRPRPDGGVALLLEVLALPETPDARRELIMSGVSRVRVLLRREIIGEGYGPPIPLDGFAAIEAFFASITLPKSMYGWEFFDLPDVPDDWPPNVSFDVRPSAGPGSHSLHWFNEAGLDSEQGGYTPYCIEGIVEFETLAVTYADGTPLSLEDFAAAGKRWWDDFYRV</sequence>
<organism evidence="1 2">
    <name type="scientific">Amycolatopsis xylanica</name>
    <dbReference type="NCBI Taxonomy" id="589385"/>
    <lineage>
        <taxon>Bacteria</taxon>
        <taxon>Bacillati</taxon>
        <taxon>Actinomycetota</taxon>
        <taxon>Actinomycetes</taxon>
        <taxon>Pseudonocardiales</taxon>
        <taxon>Pseudonocardiaceae</taxon>
        <taxon>Amycolatopsis</taxon>
    </lineage>
</organism>
<evidence type="ECO:0000313" key="1">
    <source>
        <dbReference type="EMBL" id="SDY06040.1"/>
    </source>
</evidence>